<proteinExistence type="predicted"/>
<organism evidence="8 9">
    <name type="scientific">Kineosporia corallincola</name>
    <dbReference type="NCBI Taxonomy" id="2835133"/>
    <lineage>
        <taxon>Bacteria</taxon>
        <taxon>Bacillati</taxon>
        <taxon>Actinomycetota</taxon>
        <taxon>Actinomycetes</taxon>
        <taxon>Kineosporiales</taxon>
        <taxon>Kineosporiaceae</taxon>
        <taxon>Kineosporia</taxon>
    </lineage>
</organism>
<feature type="region of interest" description="Disordered" evidence="6">
    <location>
        <begin position="684"/>
        <end position="706"/>
    </location>
</feature>
<keyword evidence="3 5" id="KW-0347">Helicase</keyword>
<dbReference type="PROSITE" id="PS51198">
    <property type="entry name" value="UVRD_HELICASE_ATP_BIND"/>
    <property type="match status" value="1"/>
</dbReference>
<dbReference type="EMBL" id="JAHBAY010000003">
    <property type="protein sequence ID" value="MBT0769049.1"/>
    <property type="molecule type" value="Genomic_DNA"/>
</dbReference>
<sequence length="761" mass="82646">MPAGSADEAEIAREQQYFDLAWKARERSRQSLGSASAAVGGKASAAVERAAQEHLEQFGDPDEAVAIGRFDHTDGWTLYVGKRAISDDDNEKLVISWKAPAAAPYFEANHDDPLGVVRKRTFDVERNRVLGFDDLVFADLAARVEELTALEHEGIDDAVLRDLDASRSGEMRDIVQTIHATQYELIRSPLEQLLIVQGGPGTGKTVVGLHRVSWLLFNHSDTLGSADVLVIGPNPTFTRYIRQVLPGLGDHQVEHRDLRTLGPQAGTGREETPEAARIKGELRMSQLLTRALVQRVRFPERTDRLPVGPAGDVLTTLARPEVEDALTRCVNQARSYLAGRTAMRNWITATVTSRVRWGAEVPAPAVEAALERLWPSLTPQQFLRDLFGSRERLLAAAGDRFSVAEVTLLFRAASDRVSDERWSLSDVALLDEADTMLNGIGSQFGHIVLDEAQDLSPMQLRSVRRRSRSGSYTVLGDLAQSTGPWARDTWDDVVASLTHRYPSAIVPLTLGYRVPQQVYALAAQLLPYSAPAVEAPSVVRVGPADPDLRRVSAGDLGAETVRAASDYAARGLFVGIVCADEQRAAVIEVLNAEGVQYQDTRGGALGSSINLVGPVTAKGLEFEAVVVVEPGAIVAGSTHGLRLLYVAYTRTTKFLTVVHHGPVLPIPGQDEQDVPDPVQVPALQGSRAARRPTPAPRVAASPARTGTVAAQEKTDLDDFSAEFAVAMAARLADHVADTAQPRLWDAVVSALAQELRRRREE</sequence>
<evidence type="ECO:0000313" key="9">
    <source>
        <dbReference type="Proteomes" id="UP001197247"/>
    </source>
</evidence>
<evidence type="ECO:0000313" key="8">
    <source>
        <dbReference type="EMBL" id="MBT0769049.1"/>
    </source>
</evidence>
<gene>
    <name evidence="8" type="ORF">KIH74_08930</name>
</gene>
<reference evidence="8 9" key="1">
    <citation type="submission" date="2021-05" db="EMBL/GenBank/DDBJ databases">
        <title>Kineosporia and Streptomyces sp. nov. two new marine actinobacteria isolated from Coral.</title>
        <authorList>
            <person name="Buangrab K."/>
            <person name="Sutthacheep M."/>
            <person name="Yeemin T."/>
            <person name="Harunari E."/>
            <person name="Igarashi Y."/>
            <person name="Kanchanasin P."/>
            <person name="Tanasupawat S."/>
            <person name="Phongsopitanun W."/>
        </authorList>
    </citation>
    <scope>NUCLEOTIDE SEQUENCE [LARGE SCALE GENOMIC DNA]</scope>
    <source>
        <strain evidence="8 9">J2-2</strain>
    </source>
</reference>
<evidence type="ECO:0000259" key="7">
    <source>
        <dbReference type="PROSITE" id="PS51198"/>
    </source>
</evidence>
<name>A0ABS5TF56_9ACTN</name>
<evidence type="ECO:0000256" key="2">
    <source>
        <dbReference type="ARBA" id="ARBA00022801"/>
    </source>
</evidence>
<evidence type="ECO:0000256" key="1">
    <source>
        <dbReference type="ARBA" id="ARBA00022741"/>
    </source>
</evidence>
<evidence type="ECO:0000256" key="4">
    <source>
        <dbReference type="ARBA" id="ARBA00022840"/>
    </source>
</evidence>
<dbReference type="PANTHER" id="PTHR11070">
    <property type="entry name" value="UVRD / RECB / PCRA DNA HELICASE FAMILY MEMBER"/>
    <property type="match status" value="1"/>
</dbReference>
<dbReference type="RefSeq" id="WP_214155339.1">
    <property type="nucleotide sequence ID" value="NZ_JAHBAY010000003.1"/>
</dbReference>
<dbReference type="InterPro" id="IPR027417">
    <property type="entry name" value="P-loop_NTPase"/>
</dbReference>
<keyword evidence="4 5" id="KW-0067">ATP-binding</keyword>
<dbReference type="Proteomes" id="UP001197247">
    <property type="component" value="Unassembled WGS sequence"/>
</dbReference>
<evidence type="ECO:0000256" key="3">
    <source>
        <dbReference type="ARBA" id="ARBA00022806"/>
    </source>
</evidence>
<dbReference type="Gene3D" id="3.40.50.300">
    <property type="entry name" value="P-loop containing nucleotide triphosphate hydrolases"/>
    <property type="match status" value="3"/>
</dbReference>
<dbReference type="SUPFAM" id="SSF52540">
    <property type="entry name" value="P-loop containing nucleoside triphosphate hydrolases"/>
    <property type="match status" value="1"/>
</dbReference>
<protein>
    <submittedName>
        <fullName evidence="8">ATP-binding domain-containing protein</fullName>
    </submittedName>
</protein>
<evidence type="ECO:0000256" key="6">
    <source>
        <dbReference type="SAM" id="MobiDB-lite"/>
    </source>
</evidence>
<comment type="caution">
    <text evidence="8">The sequence shown here is derived from an EMBL/GenBank/DDBJ whole genome shotgun (WGS) entry which is preliminary data.</text>
</comment>
<dbReference type="InterPro" id="IPR014016">
    <property type="entry name" value="UvrD-like_ATP-bd"/>
</dbReference>
<evidence type="ECO:0000256" key="5">
    <source>
        <dbReference type="PROSITE-ProRule" id="PRU00560"/>
    </source>
</evidence>
<keyword evidence="9" id="KW-1185">Reference proteome</keyword>
<dbReference type="GO" id="GO:0005524">
    <property type="term" value="F:ATP binding"/>
    <property type="evidence" value="ECO:0007669"/>
    <property type="project" value="UniProtKB-KW"/>
</dbReference>
<dbReference type="InterPro" id="IPR000212">
    <property type="entry name" value="DNA_helicase_UvrD/REP"/>
</dbReference>
<keyword evidence="2 5" id="KW-0378">Hydrolase</keyword>
<accession>A0ABS5TF56</accession>
<feature type="domain" description="UvrD-like helicase ATP-binding" evidence="7">
    <location>
        <begin position="177"/>
        <end position="515"/>
    </location>
</feature>
<feature type="compositionally biased region" description="Low complexity" evidence="6">
    <location>
        <begin position="696"/>
        <end position="705"/>
    </location>
</feature>
<feature type="binding site" evidence="5">
    <location>
        <begin position="198"/>
        <end position="205"/>
    </location>
    <ligand>
        <name>ATP</name>
        <dbReference type="ChEBI" id="CHEBI:30616"/>
    </ligand>
</feature>
<keyword evidence="1 5" id="KW-0547">Nucleotide-binding</keyword>
<dbReference type="PANTHER" id="PTHR11070:SF45">
    <property type="entry name" value="DNA 3'-5' HELICASE"/>
    <property type="match status" value="1"/>
</dbReference>